<dbReference type="GO" id="GO:0000977">
    <property type="term" value="F:RNA polymerase II transcription regulatory region sequence-specific DNA binding"/>
    <property type="evidence" value="ECO:0007669"/>
    <property type="project" value="TreeGrafter"/>
</dbReference>
<evidence type="ECO:0000256" key="1">
    <source>
        <dbReference type="ARBA" id="ARBA00023015"/>
    </source>
</evidence>
<dbReference type="PANTHER" id="PTHR13935">
    <property type="entry name" value="ACHAETE-SCUTE TRANSCRIPTION FACTOR-RELATED"/>
    <property type="match status" value="1"/>
</dbReference>
<dbReference type="InterPro" id="IPR036638">
    <property type="entry name" value="HLH_DNA-bd_sf"/>
</dbReference>
<dbReference type="InterPro" id="IPR015660">
    <property type="entry name" value="MASH1/Ascl1a-like"/>
</dbReference>
<dbReference type="EMBL" id="CM010725">
    <property type="protein sequence ID" value="RZC83683.1"/>
    <property type="molecule type" value="Genomic_DNA"/>
</dbReference>
<dbReference type="Gene3D" id="4.10.280.10">
    <property type="entry name" value="Helix-loop-helix DNA-binding domain"/>
    <property type="match status" value="1"/>
</dbReference>
<dbReference type="Gramene" id="RZC83683">
    <property type="protein sequence ID" value="RZC83683"/>
    <property type="gene ID" value="C5167_046470"/>
</dbReference>
<dbReference type="AlphaFoldDB" id="A0A4Y7LDV4"/>
<reference evidence="5 6" key="1">
    <citation type="journal article" date="2018" name="Science">
        <title>The opium poppy genome and morphinan production.</title>
        <authorList>
            <person name="Guo L."/>
            <person name="Winzer T."/>
            <person name="Yang X."/>
            <person name="Li Y."/>
            <person name="Ning Z."/>
            <person name="He Z."/>
            <person name="Teodor R."/>
            <person name="Lu Y."/>
            <person name="Bowser T.A."/>
            <person name="Graham I.A."/>
            <person name="Ye K."/>
        </authorList>
    </citation>
    <scope>NUCLEOTIDE SEQUENCE [LARGE SCALE GENOMIC DNA]</scope>
    <source>
        <strain evidence="6">cv. HN1</strain>
        <tissue evidence="5">Leaves</tissue>
    </source>
</reference>
<dbReference type="GO" id="GO:0090575">
    <property type="term" value="C:RNA polymerase II transcription regulator complex"/>
    <property type="evidence" value="ECO:0007669"/>
    <property type="project" value="TreeGrafter"/>
</dbReference>
<name>A0A4Y7LDV4_PAPSO</name>
<gene>
    <name evidence="5" type="ORF">C5167_046470</name>
</gene>
<keyword evidence="1" id="KW-0805">Transcription regulation</keyword>
<evidence type="ECO:0000256" key="2">
    <source>
        <dbReference type="ARBA" id="ARBA00023163"/>
    </source>
</evidence>
<accession>A0A4Y7LDV4</accession>
<proteinExistence type="predicted"/>
<protein>
    <recommendedName>
        <fullName evidence="4">BHLH domain-containing protein</fullName>
    </recommendedName>
</protein>
<dbReference type="PROSITE" id="PS50888">
    <property type="entry name" value="BHLH"/>
    <property type="match status" value="1"/>
</dbReference>
<evidence type="ECO:0000313" key="5">
    <source>
        <dbReference type="EMBL" id="RZC83683.1"/>
    </source>
</evidence>
<dbReference type="PANTHER" id="PTHR13935:SF46">
    <property type="entry name" value="TRANSCRIPTION FACTOR BHLH167-RELATED"/>
    <property type="match status" value="1"/>
</dbReference>
<sequence length="217" mass="23915">MKNSSKYASSSTTCAAAAAVDRKTIEKNRRSHMKAVCFKLVSLIPPTTSTHDNNHSSKKDIAQMDLIDQAANYIQELTKRIDKLKRKKDLLTATTLPNTDHCGDQDIITTNAAAVVAASFTCSLNTSTEICGNDLLDLPILQVRIFDSTTLEVVLITGMNKQFLYYQLITVLEEEGSEIVNASFATVDDKIFYTVDSQVRAGADTSRICDRLKKLVS</sequence>
<evidence type="ECO:0000313" key="6">
    <source>
        <dbReference type="Proteomes" id="UP000316621"/>
    </source>
</evidence>
<dbReference type="InterPro" id="IPR011598">
    <property type="entry name" value="bHLH_dom"/>
</dbReference>
<feature type="coiled-coil region" evidence="3">
    <location>
        <begin position="67"/>
        <end position="94"/>
    </location>
</feature>
<keyword evidence="3" id="KW-0175">Coiled coil</keyword>
<dbReference type="Proteomes" id="UP000316621">
    <property type="component" value="Chromosome 11"/>
</dbReference>
<keyword evidence="2" id="KW-0804">Transcription</keyword>
<feature type="domain" description="BHLH" evidence="4">
    <location>
        <begin position="17"/>
        <end position="77"/>
    </location>
</feature>
<dbReference type="OMA" id="ADRFTHI"/>
<keyword evidence="6" id="KW-1185">Reference proteome</keyword>
<evidence type="ECO:0000256" key="3">
    <source>
        <dbReference type="SAM" id="Coils"/>
    </source>
</evidence>
<dbReference type="GO" id="GO:0046983">
    <property type="term" value="F:protein dimerization activity"/>
    <property type="evidence" value="ECO:0007669"/>
    <property type="project" value="InterPro"/>
</dbReference>
<organism evidence="5 6">
    <name type="scientific">Papaver somniferum</name>
    <name type="common">Opium poppy</name>
    <dbReference type="NCBI Taxonomy" id="3469"/>
    <lineage>
        <taxon>Eukaryota</taxon>
        <taxon>Viridiplantae</taxon>
        <taxon>Streptophyta</taxon>
        <taxon>Embryophyta</taxon>
        <taxon>Tracheophyta</taxon>
        <taxon>Spermatophyta</taxon>
        <taxon>Magnoliopsida</taxon>
        <taxon>Ranunculales</taxon>
        <taxon>Papaveraceae</taxon>
        <taxon>Papaveroideae</taxon>
        <taxon>Papaver</taxon>
    </lineage>
</organism>
<dbReference type="OrthoDB" id="1870484at2759"/>
<evidence type="ECO:0000259" key="4">
    <source>
        <dbReference type="PROSITE" id="PS50888"/>
    </source>
</evidence>
<dbReference type="GO" id="GO:0000981">
    <property type="term" value="F:DNA-binding transcription factor activity, RNA polymerase II-specific"/>
    <property type="evidence" value="ECO:0007669"/>
    <property type="project" value="TreeGrafter"/>
</dbReference>
<dbReference type="SUPFAM" id="SSF47459">
    <property type="entry name" value="HLH, helix-loop-helix DNA-binding domain"/>
    <property type="match status" value="1"/>
</dbReference>